<evidence type="ECO:0000256" key="2">
    <source>
        <dbReference type="ARBA" id="ARBA00022692"/>
    </source>
</evidence>
<evidence type="ECO:0000256" key="5">
    <source>
        <dbReference type="SAM" id="MobiDB-lite"/>
    </source>
</evidence>
<evidence type="ECO:0000313" key="7">
    <source>
        <dbReference type="EMBL" id="NYI79504.1"/>
    </source>
</evidence>
<evidence type="ECO:0000256" key="4">
    <source>
        <dbReference type="ARBA" id="ARBA00023136"/>
    </source>
</evidence>
<reference evidence="7 8" key="1">
    <citation type="submission" date="2020-07" db="EMBL/GenBank/DDBJ databases">
        <title>Sequencing the genomes of 1000 actinobacteria strains.</title>
        <authorList>
            <person name="Klenk H.-P."/>
        </authorList>
    </citation>
    <scope>NUCLEOTIDE SEQUENCE [LARGE SCALE GENOMIC DNA]</scope>
    <source>
        <strain evidence="7 8">DSM 26487</strain>
    </source>
</reference>
<feature type="transmembrane region" description="Helical" evidence="6">
    <location>
        <begin position="180"/>
        <end position="198"/>
    </location>
</feature>
<dbReference type="AlphaFoldDB" id="A0A7Z0ITU4"/>
<sequence>MANAPQSAPKTIFTASPHAQDQDPETTEARSGGELARPSAPSEGVSERSEQRTQASASAVPDASAGREGIMAKVGNWAPFLLIRSAHPRQAVLTAIGLSGAAVIAGLTTREVALIAVTVLVGQAVLGWHNDLVDQAVDRRHEREGKPISDGRLEPGGVWFALCCGVLLVIPLSVTSGTVAGLFYLGSLVLGMLANVLLRRGLLSWVPWTAAFACYPGYLSYAGWAGEAAGGPPHWAMVALAAGLGVGVHFLTALWGLVADNADGWTYLPLKAGLKLGAGKLLLVTLLYVAIVVGGMLYVASVVGLRA</sequence>
<gene>
    <name evidence="7" type="ORF">BJ988_004152</name>
</gene>
<keyword evidence="4 6" id="KW-0472">Membrane</keyword>
<dbReference type="RefSeq" id="WP_179659801.1">
    <property type="nucleotide sequence ID" value="NZ_JACBZR010000001.1"/>
</dbReference>
<keyword evidence="2 6" id="KW-0812">Transmembrane</keyword>
<dbReference type="GO" id="GO:0016020">
    <property type="term" value="C:membrane"/>
    <property type="evidence" value="ECO:0007669"/>
    <property type="project" value="UniProtKB-SubCell"/>
</dbReference>
<feature type="transmembrane region" description="Helical" evidence="6">
    <location>
        <begin position="205"/>
        <end position="224"/>
    </location>
</feature>
<keyword evidence="3 6" id="KW-1133">Transmembrane helix</keyword>
<name>A0A7Z0ITU4_9ACTN</name>
<organism evidence="7 8">
    <name type="scientific">Nocardioides panzhihuensis</name>
    <dbReference type="NCBI Taxonomy" id="860243"/>
    <lineage>
        <taxon>Bacteria</taxon>
        <taxon>Bacillati</taxon>
        <taxon>Actinomycetota</taxon>
        <taxon>Actinomycetes</taxon>
        <taxon>Propionibacteriales</taxon>
        <taxon>Nocardioidaceae</taxon>
        <taxon>Nocardioides</taxon>
    </lineage>
</organism>
<feature type="transmembrane region" description="Helical" evidence="6">
    <location>
        <begin position="281"/>
        <end position="305"/>
    </location>
</feature>
<evidence type="ECO:0008006" key="9">
    <source>
        <dbReference type="Google" id="ProtNLM"/>
    </source>
</evidence>
<protein>
    <recommendedName>
        <fullName evidence="9">4-hydroxybenzoate polyprenyltransferase</fullName>
    </recommendedName>
</protein>
<dbReference type="Proteomes" id="UP000564496">
    <property type="component" value="Unassembled WGS sequence"/>
</dbReference>
<evidence type="ECO:0000256" key="6">
    <source>
        <dbReference type="SAM" id="Phobius"/>
    </source>
</evidence>
<dbReference type="InterPro" id="IPR044878">
    <property type="entry name" value="UbiA_sf"/>
</dbReference>
<keyword evidence="8" id="KW-1185">Reference proteome</keyword>
<dbReference type="Gene3D" id="1.10.357.140">
    <property type="entry name" value="UbiA prenyltransferase"/>
    <property type="match status" value="1"/>
</dbReference>
<dbReference type="GO" id="GO:0016765">
    <property type="term" value="F:transferase activity, transferring alkyl or aryl (other than methyl) groups"/>
    <property type="evidence" value="ECO:0007669"/>
    <property type="project" value="InterPro"/>
</dbReference>
<evidence type="ECO:0000256" key="1">
    <source>
        <dbReference type="ARBA" id="ARBA00004141"/>
    </source>
</evidence>
<feature type="region of interest" description="Disordered" evidence="5">
    <location>
        <begin position="1"/>
        <end position="65"/>
    </location>
</feature>
<feature type="transmembrane region" description="Helical" evidence="6">
    <location>
        <begin position="153"/>
        <end position="174"/>
    </location>
</feature>
<comment type="subcellular location">
    <subcellularLocation>
        <location evidence="1">Membrane</location>
        <topology evidence="1">Multi-pass membrane protein</topology>
    </subcellularLocation>
</comment>
<dbReference type="EMBL" id="JACBZR010000001">
    <property type="protein sequence ID" value="NYI79504.1"/>
    <property type="molecule type" value="Genomic_DNA"/>
</dbReference>
<evidence type="ECO:0000313" key="8">
    <source>
        <dbReference type="Proteomes" id="UP000564496"/>
    </source>
</evidence>
<dbReference type="InterPro" id="IPR000537">
    <property type="entry name" value="UbiA_prenyltransferase"/>
</dbReference>
<feature type="transmembrane region" description="Helical" evidence="6">
    <location>
        <begin position="236"/>
        <end position="260"/>
    </location>
</feature>
<feature type="compositionally biased region" description="Polar residues" evidence="5">
    <location>
        <begin position="1"/>
        <end position="19"/>
    </location>
</feature>
<accession>A0A7Z0ITU4</accession>
<dbReference type="Pfam" id="PF01040">
    <property type="entry name" value="UbiA"/>
    <property type="match status" value="1"/>
</dbReference>
<proteinExistence type="predicted"/>
<comment type="caution">
    <text evidence="7">The sequence shown here is derived from an EMBL/GenBank/DDBJ whole genome shotgun (WGS) entry which is preliminary data.</text>
</comment>
<evidence type="ECO:0000256" key="3">
    <source>
        <dbReference type="ARBA" id="ARBA00022989"/>
    </source>
</evidence>